<gene>
    <name evidence="1" type="ORF">V6590_10480</name>
</gene>
<evidence type="ECO:0000313" key="2">
    <source>
        <dbReference type="Proteomes" id="UP001431963"/>
    </source>
</evidence>
<dbReference type="RefSeq" id="WP_335422654.1">
    <property type="nucleotide sequence ID" value="NZ_JBALHR010000005.1"/>
</dbReference>
<organism evidence="1 2">
    <name type="scientific">Gemmobacter denitrificans</name>
    <dbReference type="NCBI Taxonomy" id="3123040"/>
    <lineage>
        <taxon>Bacteria</taxon>
        <taxon>Pseudomonadati</taxon>
        <taxon>Pseudomonadota</taxon>
        <taxon>Alphaproteobacteria</taxon>
        <taxon>Rhodobacterales</taxon>
        <taxon>Paracoccaceae</taxon>
        <taxon>Gemmobacter</taxon>
    </lineage>
</organism>
<keyword evidence="2" id="KW-1185">Reference proteome</keyword>
<reference evidence="1" key="1">
    <citation type="submission" date="2024-02" db="EMBL/GenBank/DDBJ databases">
        <title>Genome sequences of strain Gemmobacter sp. JM10B15.</title>
        <authorList>
            <person name="Zhang M."/>
        </authorList>
    </citation>
    <scope>NUCLEOTIDE SEQUENCE</scope>
    <source>
        <strain evidence="1">JM10B15</strain>
    </source>
</reference>
<dbReference type="EMBL" id="JBALHR010000005">
    <property type="protein sequence ID" value="MEH7828576.1"/>
    <property type="molecule type" value="Genomic_DNA"/>
</dbReference>
<accession>A0ABU8BV53</accession>
<protein>
    <submittedName>
        <fullName evidence="1">DUF1579 domain-containing protein</fullName>
    </submittedName>
</protein>
<comment type="caution">
    <text evidence="1">The sequence shown here is derived from an EMBL/GenBank/DDBJ whole genome shotgun (WGS) entry which is preliminary data.</text>
</comment>
<sequence>MSAATVISNDFDFEFGQWRVRHRRLKQRLVGCTEWDEFSGQSETRPVLGGNGNIEDNLLLFPGCNYRAIAIRSYSVEQRSWAIWWLSANDPHRLDVPVIGRFEAGVGTFLAQDSVDGRPVTVRFLWLDTDTASPRWEQAMSVDGGATWETNWTMAFKRA</sequence>
<evidence type="ECO:0000313" key="1">
    <source>
        <dbReference type="EMBL" id="MEH7828576.1"/>
    </source>
</evidence>
<dbReference type="Proteomes" id="UP001431963">
    <property type="component" value="Unassembled WGS sequence"/>
</dbReference>
<proteinExistence type="predicted"/>
<name>A0ABU8BV53_9RHOB</name>